<dbReference type="PANTHER" id="PTHR47512">
    <property type="entry name" value="EXPRESSED PROTEIN"/>
    <property type="match status" value="1"/>
</dbReference>
<dbReference type="OrthoDB" id="162989at2759"/>
<sequence>METPSSTRRVTRSQNSAASSNLPTSWKKEGNEKGLLRSKQGKSDRSVLIDITNDSPIIGLAAGSLETPSSLAKNRGRAKQTPGSGEALLRGQVKALLQMVEEEGELLPSLSVNQRPLLPFQALLNSPTTLLAPTPTNTPVLSNPLEGGNNDIKGLMSVIPIAEAQKQDSKITQAGLITAIHVAEVQKEDSKMIQAPTDALEQEIVGSFEGLVTRALLFDSPGKSEVSNSSRVSISSVLTYEGCSFSVESLLEEDDASDWSVQVNASSHKDKEEEEETEEYVCLEETKGTLEFKGGHTRFIYNDRDEIEGEKEVKENDGTVVCSVSPSILCLKGLPVPEGKHLRFPEEEEED</sequence>
<evidence type="ECO:0000313" key="3">
    <source>
        <dbReference type="Proteomes" id="UP000283530"/>
    </source>
</evidence>
<dbReference type="AlphaFoldDB" id="A0A3S4P5K9"/>
<dbReference type="PANTHER" id="PTHR47512:SF3">
    <property type="entry name" value="CHALCONE-FLAVONONE ISOMERASE FAMILY PROTEIN"/>
    <property type="match status" value="1"/>
</dbReference>
<reference evidence="2 3" key="1">
    <citation type="journal article" date="2019" name="Nat. Plants">
        <title>Stout camphor tree genome fills gaps in understanding of flowering plant genome evolution.</title>
        <authorList>
            <person name="Chaw S.M."/>
            <person name="Liu Y.C."/>
            <person name="Wu Y.W."/>
            <person name="Wang H.Y."/>
            <person name="Lin C.I."/>
            <person name="Wu C.S."/>
            <person name="Ke H.M."/>
            <person name="Chang L.Y."/>
            <person name="Hsu C.Y."/>
            <person name="Yang H.T."/>
            <person name="Sudianto E."/>
            <person name="Hsu M.H."/>
            <person name="Wu K.P."/>
            <person name="Wang L.N."/>
            <person name="Leebens-Mack J.H."/>
            <person name="Tsai I.J."/>
        </authorList>
    </citation>
    <scope>NUCLEOTIDE SEQUENCE [LARGE SCALE GENOMIC DNA]</scope>
    <source>
        <strain evidence="3">cv. Chaw 1501</strain>
        <tissue evidence="2">Young leaves</tissue>
    </source>
</reference>
<dbReference type="EMBL" id="QPKB01000005">
    <property type="protein sequence ID" value="RWR85947.1"/>
    <property type="molecule type" value="Genomic_DNA"/>
</dbReference>
<dbReference type="Proteomes" id="UP000283530">
    <property type="component" value="Unassembled WGS sequence"/>
</dbReference>
<name>A0A3S4P5K9_9MAGN</name>
<feature type="compositionally biased region" description="Basic and acidic residues" evidence="1">
    <location>
        <begin position="26"/>
        <end position="43"/>
    </location>
</feature>
<organism evidence="2 3">
    <name type="scientific">Cinnamomum micranthum f. kanehirae</name>
    <dbReference type="NCBI Taxonomy" id="337451"/>
    <lineage>
        <taxon>Eukaryota</taxon>
        <taxon>Viridiplantae</taxon>
        <taxon>Streptophyta</taxon>
        <taxon>Embryophyta</taxon>
        <taxon>Tracheophyta</taxon>
        <taxon>Spermatophyta</taxon>
        <taxon>Magnoliopsida</taxon>
        <taxon>Magnoliidae</taxon>
        <taxon>Laurales</taxon>
        <taxon>Lauraceae</taxon>
        <taxon>Cinnamomum</taxon>
    </lineage>
</organism>
<gene>
    <name evidence="2" type="ORF">CKAN_01482500</name>
</gene>
<proteinExistence type="predicted"/>
<accession>A0A3S4P5K9</accession>
<protein>
    <submittedName>
        <fullName evidence="2">Myelin transcription factor 1 isoform X1</fullName>
    </submittedName>
</protein>
<keyword evidence="3" id="KW-1185">Reference proteome</keyword>
<evidence type="ECO:0000256" key="1">
    <source>
        <dbReference type="SAM" id="MobiDB-lite"/>
    </source>
</evidence>
<dbReference type="STRING" id="337451.A0A3S4P5K9"/>
<comment type="caution">
    <text evidence="2">The sequence shown here is derived from an EMBL/GenBank/DDBJ whole genome shotgun (WGS) entry which is preliminary data.</text>
</comment>
<feature type="region of interest" description="Disordered" evidence="1">
    <location>
        <begin position="1"/>
        <end position="43"/>
    </location>
</feature>
<evidence type="ECO:0000313" key="2">
    <source>
        <dbReference type="EMBL" id="RWR85947.1"/>
    </source>
</evidence>
<feature type="compositionally biased region" description="Polar residues" evidence="1">
    <location>
        <begin position="1"/>
        <end position="24"/>
    </location>
</feature>